<reference evidence="2 3" key="1">
    <citation type="submission" date="2017-11" db="EMBL/GenBank/DDBJ databases">
        <authorList>
            <person name="Lechat P."/>
        </authorList>
    </citation>
    <scope>NUCLEOTIDE SEQUENCE [LARGE SCALE GENOMIC DNA]</scope>
    <source>
        <strain evidence="2">L495</strain>
    </source>
</reference>
<organism evidence="2 3">
    <name type="scientific">Leptospira interrogans serovar Manilae</name>
    <dbReference type="NCBI Taxonomy" id="214675"/>
    <lineage>
        <taxon>Bacteria</taxon>
        <taxon>Pseudomonadati</taxon>
        <taxon>Spirochaetota</taxon>
        <taxon>Spirochaetia</taxon>
        <taxon>Leptospirales</taxon>
        <taxon>Leptospiraceae</taxon>
        <taxon>Leptospira</taxon>
    </lineage>
</organism>
<feature type="transmembrane region" description="Helical" evidence="1">
    <location>
        <begin position="52"/>
        <end position="70"/>
    </location>
</feature>
<keyword evidence="1" id="KW-0812">Transmembrane</keyword>
<sequence length="71" mass="8407">MIILRTKAERLSMIAVLNRNTTLWSINYMQETLYIISFLVSIDYRNETLKGYYMTLFIVGIFFIVFGPVLF</sequence>
<proteinExistence type="predicted"/>
<name>A0AAQ1P189_LEPIR</name>
<dbReference type="Proteomes" id="UP000234460">
    <property type="component" value="Chromosome LMANV2"/>
</dbReference>
<dbReference type="EMBL" id="OEJX01000078">
    <property type="protein sequence ID" value="SOR63683.1"/>
    <property type="molecule type" value="Genomic_DNA"/>
</dbReference>
<accession>A0AAQ1P189</accession>
<dbReference type="AlphaFoldDB" id="A0AAQ1P189"/>
<keyword evidence="1" id="KW-1133">Transmembrane helix</keyword>
<protein>
    <submittedName>
        <fullName evidence="2">Uncharacterized protein</fullName>
    </submittedName>
</protein>
<evidence type="ECO:0000313" key="2">
    <source>
        <dbReference type="EMBL" id="SOR63683.1"/>
    </source>
</evidence>
<keyword evidence="1" id="KW-0472">Membrane</keyword>
<evidence type="ECO:0000313" key="3">
    <source>
        <dbReference type="Proteomes" id="UP000234460"/>
    </source>
</evidence>
<evidence type="ECO:0000256" key="1">
    <source>
        <dbReference type="SAM" id="Phobius"/>
    </source>
</evidence>
<gene>
    <name evidence="2" type="ORF">LMANV2_80033</name>
</gene>
<comment type="caution">
    <text evidence="2">The sequence shown here is derived from an EMBL/GenBank/DDBJ whole genome shotgun (WGS) entry which is preliminary data.</text>
</comment>